<name>A0A0X8P1U1_ALCXX</name>
<feature type="signal peptide" evidence="7">
    <location>
        <begin position="1"/>
        <end position="24"/>
    </location>
</feature>
<proteinExistence type="inferred from homology"/>
<accession>A0A0X8P1U1</accession>
<dbReference type="RefSeq" id="WP_006391693.1">
    <property type="nucleotide sequence ID" value="NZ_CP014060.2"/>
</dbReference>
<dbReference type="Pfam" id="PF03180">
    <property type="entry name" value="Lipoprotein_9"/>
    <property type="match status" value="1"/>
</dbReference>
<dbReference type="Proteomes" id="UP000060602">
    <property type="component" value="Chromosome"/>
</dbReference>
<evidence type="ECO:0000256" key="6">
    <source>
        <dbReference type="PIRNR" id="PIRNR002854"/>
    </source>
</evidence>
<evidence type="ECO:0000256" key="3">
    <source>
        <dbReference type="ARBA" id="ARBA00023136"/>
    </source>
</evidence>
<evidence type="ECO:0000256" key="4">
    <source>
        <dbReference type="ARBA" id="ARBA00023139"/>
    </source>
</evidence>
<dbReference type="GO" id="GO:0016020">
    <property type="term" value="C:membrane"/>
    <property type="evidence" value="ECO:0007669"/>
    <property type="project" value="UniProtKB-SubCell"/>
</dbReference>
<dbReference type="EMBL" id="CP014060">
    <property type="protein sequence ID" value="AMG38366.1"/>
    <property type="molecule type" value="Genomic_DNA"/>
</dbReference>
<gene>
    <name evidence="8" type="ORF">AL504_21455</name>
</gene>
<evidence type="ECO:0000313" key="8">
    <source>
        <dbReference type="EMBL" id="AMG38366.1"/>
    </source>
</evidence>
<dbReference type="PANTHER" id="PTHR30429:SF1">
    <property type="entry name" value="D-METHIONINE-BINDING LIPOPROTEIN METQ-RELATED"/>
    <property type="match status" value="1"/>
</dbReference>
<evidence type="ECO:0000256" key="7">
    <source>
        <dbReference type="SAM" id="SignalP"/>
    </source>
</evidence>
<dbReference type="PIRSF" id="PIRSF002854">
    <property type="entry name" value="MetQ"/>
    <property type="match status" value="1"/>
</dbReference>
<reference evidence="9" key="1">
    <citation type="submission" date="2015-12" db="EMBL/GenBank/DDBJ databases">
        <title>FDA dAtabase for Regulatory Grade micrObial Sequences (FDA-ARGOS): Supporting development and validation of Infectious Disease Dx tests.</title>
        <authorList>
            <person name="Case J."/>
            <person name="Tallon L."/>
            <person name="Sadzewicz L."/>
            <person name="Sengamalay N."/>
            <person name="Ott S."/>
            <person name="Godinez A."/>
            <person name="Nagaraj S."/>
            <person name="Nadendla S."/>
            <person name="Sichtig H."/>
        </authorList>
    </citation>
    <scope>NUCLEOTIDE SEQUENCE [LARGE SCALE GENOMIC DNA]</scope>
    <source>
        <strain evidence="9">FDAARGOS_147</strain>
    </source>
</reference>
<dbReference type="SUPFAM" id="SSF53850">
    <property type="entry name" value="Periplasmic binding protein-like II"/>
    <property type="match status" value="1"/>
</dbReference>
<dbReference type="AlphaFoldDB" id="A0A0X8P1U1"/>
<evidence type="ECO:0000313" key="9">
    <source>
        <dbReference type="Proteomes" id="UP000060602"/>
    </source>
</evidence>
<keyword evidence="2 7" id="KW-0732">Signal</keyword>
<evidence type="ECO:0000256" key="1">
    <source>
        <dbReference type="ARBA" id="ARBA00004635"/>
    </source>
</evidence>
<keyword evidence="4" id="KW-0564">Palmitate</keyword>
<dbReference type="Gene3D" id="3.40.190.10">
    <property type="entry name" value="Periplasmic binding protein-like II"/>
    <property type="match status" value="2"/>
</dbReference>
<feature type="chain" id="PRO_5007069193" description="Lipoprotein" evidence="7">
    <location>
        <begin position="25"/>
        <end position="265"/>
    </location>
</feature>
<organism evidence="8 9">
    <name type="scientific">Alcaligenes xylosoxydans xylosoxydans</name>
    <name type="common">Achromobacter xylosoxidans</name>
    <dbReference type="NCBI Taxonomy" id="85698"/>
    <lineage>
        <taxon>Bacteria</taxon>
        <taxon>Pseudomonadati</taxon>
        <taxon>Pseudomonadota</taxon>
        <taxon>Betaproteobacteria</taxon>
        <taxon>Burkholderiales</taxon>
        <taxon>Alcaligenaceae</taxon>
        <taxon>Achromobacter</taxon>
    </lineage>
</organism>
<evidence type="ECO:0000256" key="5">
    <source>
        <dbReference type="ARBA" id="ARBA00023288"/>
    </source>
</evidence>
<sequence length="265" mass="28286">MRLRHTLAAVATLIGFAAAAPALAQDAELKVGVTVGPHAQIGEVVQQVAARQGLKVKLVEFSDFIQPNAALDAKELDLNIYQHKPFLESQNKARGYKLVPVATAVVQQMGIYSKRVKSLDDLQPGAKVAIPNDPTNGARALLVLQAAKLIKLKDGVTVTASLFDVVDNPKKLKFVEIEAAQLPHSLADVDAAAVNSAYAIPAGLSPAKDALALESKDAPFAAVVIAAREDNKNDPRIARFIKAYQSDEVKAFVAQKFPGAYTTSW</sequence>
<keyword evidence="5 6" id="KW-0449">Lipoprotein</keyword>
<protein>
    <recommendedName>
        <fullName evidence="6">Lipoprotein</fullName>
    </recommendedName>
</protein>
<comment type="subcellular location">
    <subcellularLocation>
        <location evidence="1">Membrane</location>
        <topology evidence="1">Lipid-anchor</topology>
    </subcellularLocation>
</comment>
<keyword evidence="3" id="KW-0472">Membrane</keyword>
<dbReference type="InterPro" id="IPR004872">
    <property type="entry name" value="Lipoprotein_NlpA"/>
</dbReference>
<comment type="similarity">
    <text evidence="6">Belongs to the nlpA lipoprotein family.</text>
</comment>
<dbReference type="CDD" id="cd13526">
    <property type="entry name" value="PBP2_lipoprotein_MetQ_like"/>
    <property type="match status" value="1"/>
</dbReference>
<dbReference type="PANTHER" id="PTHR30429">
    <property type="entry name" value="D-METHIONINE-BINDING LIPOPROTEIN METQ"/>
    <property type="match status" value="1"/>
</dbReference>
<dbReference type="NCBIfam" id="TIGR00363">
    <property type="entry name" value="MetQ/NlpA family lipoprotein"/>
    <property type="match status" value="1"/>
</dbReference>
<evidence type="ECO:0000256" key="2">
    <source>
        <dbReference type="ARBA" id="ARBA00022729"/>
    </source>
</evidence>